<dbReference type="PANTHER" id="PTHR43133:SF46">
    <property type="entry name" value="RNA POLYMERASE SIGMA-70 FACTOR ECF SUBFAMILY"/>
    <property type="match status" value="1"/>
</dbReference>
<feature type="domain" description="HTH luxR-type" evidence="5">
    <location>
        <begin position="130"/>
        <end position="186"/>
    </location>
</feature>
<dbReference type="RefSeq" id="WP_089712896.1">
    <property type="nucleotide sequence ID" value="NZ_FMAR01000009.1"/>
</dbReference>
<evidence type="ECO:0000256" key="3">
    <source>
        <dbReference type="ARBA" id="ARBA00023082"/>
    </source>
</evidence>
<dbReference type="Gene3D" id="1.10.10.10">
    <property type="entry name" value="Winged helix-like DNA-binding domain superfamily/Winged helix DNA-binding domain"/>
    <property type="match status" value="1"/>
</dbReference>
<dbReference type="STRING" id="1335309.GA0116948_10922"/>
<keyword evidence="3" id="KW-0731">Sigma factor</keyword>
<dbReference type="Pfam" id="PF08281">
    <property type="entry name" value="Sigma70_r4_2"/>
    <property type="match status" value="1"/>
</dbReference>
<evidence type="ECO:0000256" key="1">
    <source>
        <dbReference type="ARBA" id="ARBA00010641"/>
    </source>
</evidence>
<dbReference type="InterPro" id="IPR036388">
    <property type="entry name" value="WH-like_DNA-bd_sf"/>
</dbReference>
<dbReference type="InterPro" id="IPR013324">
    <property type="entry name" value="RNA_pol_sigma_r3/r4-like"/>
</dbReference>
<dbReference type="EMBL" id="FMAR01000009">
    <property type="protein sequence ID" value="SCC44553.1"/>
    <property type="molecule type" value="Genomic_DNA"/>
</dbReference>
<keyword evidence="2" id="KW-0805">Transcription regulation</keyword>
<dbReference type="SMART" id="SM00421">
    <property type="entry name" value="HTH_LUXR"/>
    <property type="match status" value="1"/>
</dbReference>
<dbReference type="PANTHER" id="PTHR43133">
    <property type="entry name" value="RNA POLYMERASE ECF-TYPE SIGMA FACTO"/>
    <property type="match status" value="1"/>
</dbReference>
<dbReference type="AlphaFoldDB" id="A0A1C4ELV5"/>
<comment type="similarity">
    <text evidence="1">Belongs to the sigma-70 factor family. ECF subfamily.</text>
</comment>
<dbReference type="Pfam" id="PF04542">
    <property type="entry name" value="Sigma70_r2"/>
    <property type="match status" value="1"/>
</dbReference>
<dbReference type="NCBIfam" id="TIGR02937">
    <property type="entry name" value="sigma70-ECF"/>
    <property type="match status" value="1"/>
</dbReference>
<keyword evidence="4" id="KW-0804">Transcription</keyword>
<dbReference type="GO" id="GO:0003677">
    <property type="term" value="F:DNA binding"/>
    <property type="evidence" value="ECO:0007669"/>
    <property type="project" value="InterPro"/>
</dbReference>
<dbReference type="InterPro" id="IPR014284">
    <property type="entry name" value="RNA_pol_sigma-70_dom"/>
</dbReference>
<protein>
    <submittedName>
        <fullName evidence="6">RNA polymerase sigma-70 factor, ECF subfamily</fullName>
    </submittedName>
</protein>
<evidence type="ECO:0000256" key="4">
    <source>
        <dbReference type="ARBA" id="ARBA00023163"/>
    </source>
</evidence>
<dbReference type="Proteomes" id="UP000242818">
    <property type="component" value="Unassembled WGS sequence"/>
</dbReference>
<dbReference type="GO" id="GO:0006352">
    <property type="term" value="P:DNA-templated transcription initiation"/>
    <property type="evidence" value="ECO:0007669"/>
    <property type="project" value="InterPro"/>
</dbReference>
<dbReference type="CDD" id="cd06171">
    <property type="entry name" value="Sigma70_r4"/>
    <property type="match status" value="1"/>
</dbReference>
<evidence type="ECO:0000259" key="5">
    <source>
        <dbReference type="SMART" id="SM00421"/>
    </source>
</evidence>
<sequence length="192" mass="22867">MPEYKTLNDQVLFDLIKADDQTAYTELYDRYKEILHRYAYKWLQEREIVKDIIQDLFITLWTKRGTLTLPQNVAGYLYTSVRYAILRAIQEDKRKNNYALALQEYADKGISITDHQVREKQLQAIIEKEISALPEKMREVFELSRINHLTYAEIAQQLDLSEHTVRNHVKKALKILRSRLGLLAYLYLLLRY</sequence>
<dbReference type="InterPro" id="IPR007627">
    <property type="entry name" value="RNA_pol_sigma70_r2"/>
</dbReference>
<dbReference type="InterPro" id="IPR000792">
    <property type="entry name" value="Tscrpt_reg_LuxR_C"/>
</dbReference>
<dbReference type="InterPro" id="IPR014327">
    <property type="entry name" value="RNA_pol_sigma70_bacteroid"/>
</dbReference>
<dbReference type="SUPFAM" id="SSF88659">
    <property type="entry name" value="Sigma3 and sigma4 domains of RNA polymerase sigma factors"/>
    <property type="match status" value="1"/>
</dbReference>
<proteinExistence type="inferred from homology"/>
<reference evidence="6 7" key="1">
    <citation type="submission" date="2016-08" db="EMBL/GenBank/DDBJ databases">
        <authorList>
            <person name="Seilhamer J.J."/>
        </authorList>
    </citation>
    <scope>NUCLEOTIDE SEQUENCE [LARGE SCALE GENOMIC DNA]</scope>
    <source>
        <strain evidence="6 7">A37T2</strain>
    </source>
</reference>
<accession>A0A1C4ELV5</accession>
<keyword evidence="7" id="KW-1185">Reference proteome</keyword>
<evidence type="ECO:0000256" key="2">
    <source>
        <dbReference type="ARBA" id="ARBA00023015"/>
    </source>
</evidence>
<dbReference type="Gene3D" id="1.10.1740.10">
    <property type="match status" value="1"/>
</dbReference>
<evidence type="ECO:0000313" key="6">
    <source>
        <dbReference type="EMBL" id="SCC44553.1"/>
    </source>
</evidence>
<dbReference type="OrthoDB" id="659569at2"/>
<dbReference type="GO" id="GO:0016987">
    <property type="term" value="F:sigma factor activity"/>
    <property type="evidence" value="ECO:0007669"/>
    <property type="project" value="UniProtKB-KW"/>
</dbReference>
<dbReference type="NCBIfam" id="TIGR02985">
    <property type="entry name" value="Sig70_bacteroi1"/>
    <property type="match status" value="1"/>
</dbReference>
<dbReference type="InterPro" id="IPR013249">
    <property type="entry name" value="RNA_pol_sigma70_r4_t2"/>
</dbReference>
<dbReference type="SUPFAM" id="SSF88946">
    <property type="entry name" value="Sigma2 domain of RNA polymerase sigma factors"/>
    <property type="match status" value="1"/>
</dbReference>
<organism evidence="6 7">
    <name type="scientific">Chitinophaga costaii</name>
    <dbReference type="NCBI Taxonomy" id="1335309"/>
    <lineage>
        <taxon>Bacteria</taxon>
        <taxon>Pseudomonadati</taxon>
        <taxon>Bacteroidota</taxon>
        <taxon>Chitinophagia</taxon>
        <taxon>Chitinophagales</taxon>
        <taxon>Chitinophagaceae</taxon>
        <taxon>Chitinophaga</taxon>
    </lineage>
</organism>
<name>A0A1C4ELV5_9BACT</name>
<gene>
    <name evidence="6" type="ORF">GA0116948_10922</name>
</gene>
<dbReference type="InterPro" id="IPR013325">
    <property type="entry name" value="RNA_pol_sigma_r2"/>
</dbReference>
<evidence type="ECO:0000313" key="7">
    <source>
        <dbReference type="Proteomes" id="UP000242818"/>
    </source>
</evidence>
<dbReference type="InterPro" id="IPR039425">
    <property type="entry name" value="RNA_pol_sigma-70-like"/>
</dbReference>